<dbReference type="InterPro" id="IPR011765">
    <property type="entry name" value="Pept_M16_N"/>
</dbReference>
<evidence type="ECO:0000256" key="2">
    <source>
        <dbReference type="ARBA" id="ARBA00007261"/>
    </source>
</evidence>
<dbReference type="InterPro" id="IPR013578">
    <property type="entry name" value="Peptidase_M16C_assoc"/>
</dbReference>
<organism evidence="5 6">
    <name type="scientific">Noviherbaspirillum saxi</name>
    <dbReference type="NCBI Taxonomy" id="2320863"/>
    <lineage>
        <taxon>Bacteria</taxon>
        <taxon>Pseudomonadati</taxon>
        <taxon>Pseudomonadota</taxon>
        <taxon>Betaproteobacteria</taxon>
        <taxon>Burkholderiales</taxon>
        <taxon>Oxalobacteraceae</taxon>
        <taxon>Noviherbaspirillum</taxon>
    </lineage>
</organism>
<evidence type="ECO:0000256" key="1">
    <source>
        <dbReference type="ARBA" id="ARBA00001947"/>
    </source>
</evidence>
<protein>
    <submittedName>
        <fullName evidence="5">Peptidase M16</fullName>
    </submittedName>
</protein>
<dbReference type="GO" id="GO:0046872">
    <property type="term" value="F:metal ion binding"/>
    <property type="evidence" value="ECO:0007669"/>
    <property type="project" value="InterPro"/>
</dbReference>
<dbReference type="PROSITE" id="PS00143">
    <property type="entry name" value="INSULINASE"/>
    <property type="match status" value="1"/>
</dbReference>
<dbReference type="OrthoDB" id="9762027at2"/>
<dbReference type="PANTHER" id="PTHR43016">
    <property type="entry name" value="PRESEQUENCE PROTEASE"/>
    <property type="match status" value="1"/>
</dbReference>
<dbReference type="Proteomes" id="UP000265955">
    <property type="component" value="Unassembled WGS sequence"/>
</dbReference>
<dbReference type="GO" id="GO:0004222">
    <property type="term" value="F:metalloendopeptidase activity"/>
    <property type="evidence" value="ECO:0007669"/>
    <property type="project" value="InterPro"/>
</dbReference>
<proteinExistence type="inferred from homology"/>
<dbReference type="Gene3D" id="3.30.830.10">
    <property type="entry name" value="Metalloenzyme, LuxS/M16 peptidase-like"/>
    <property type="match status" value="4"/>
</dbReference>
<dbReference type="PANTHER" id="PTHR43016:SF13">
    <property type="entry name" value="PRESEQUENCE PROTEASE, MITOCHONDRIAL"/>
    <property type="match status" value="1"/>
</dbReference>
<dbReference type="InterPro" id="IPR007863">
    <property type="entry name" value="Peptidase_M16_C"/>
</dbReference>
<dbReference type="SUPFAM" id="SSF63411">
    <property type="entry name" value="LuxS/MPP-like metallohydrolase"/>
    <property type="match status" value="4"/>
</dbReference>
<keyword evidence="6" id="KW-1185">Reference proteome</keyword>
<dbReference type="Pfam" id="PF05193">
    <property type="entry name" value="Peptidase_M16_C"/>
    <property type="match status" value="2"/>
</dbReference>
<name>A0A3A3FKP4_9BURK</name>
<dbReference type="AlphaFoldDB" id="A0A3A3FKP4"/>
<dbReference type="Pfam" id="PF00675">
    <property type="entry name" value="Peptidase_M16"/>
    <property type="match status" value="1"/>
</dbReference>
<evidence type="ECO:0000313" key="5">
    <source>
        <dbReference type="EMBL" id="RJF95291.1"/>
    </source>
</evidence>
<dbReference type="GO" id="GO:0006508">
    <property type="term" value="P:proteolysis"/>
    <property type="evidence" value="ECO:0007669"/>
    <property type="project" value="InterPro"/>
</dbReference>
<comment type="caution">
    <text evidence="5">The sequence shown here is derived from an EMBL/GenBank/DDBJ whole genome shotgun (WGS) entry which is preliminary data.</text>
</comment>
<evidence type="ECO:0000256" key="3">
    <source>
        <dbReference type="RuleBase" id="RU004447"/>
    </source>
</evidence>
<accession>A0A3A3FKP4</accession>
<dbReference type="InterPro" id="IPR001431">
    <property type="entry name" value="Pept_M16_Zn_BS"/>
</dbReference>
<comment type="similarity">
    <text evidence="2 3">Belongs to the peptidase M16 family.</text>
</comment>
<dbReference type="SMART" id="SM01264">
    <property type="entry name" value="M16C_associated"/>
    <property type="match status" value="1"/>
</dbReference>
<evidence type="ECO:0000259" key="4">
    <source>
        <dbReference type="SMART" id="SM01264"/>
    </source>
</evidence>
<dbReference type="EMBL" id="QYUO01000002">
    <property type="protein sequence ID" value="RJF95291.1"/>
    <property type="molecule type" value="Genomic_DNA"/>
</dbReference>
<feature type="domain" description="Peptidase M16C associated" evidence="4">
    <location>
        <begin position="445"/>
        <end position="689"/>
    </location>
</feature>
<sequence length="949" mass="104730">MTFEKLRTRHIPAMQAEVQEYEDPATGARHIHLATDDAEMVFLVGFPTVPDVSDGRAHILEHLALCGSDRYPVRDPFFAMSRRSIAHFMNAMTYADKTVYPFASTDKTDFFNLLDVYLDAAFFPRLDYLDFLQEGWRLALEDGKLSYQGIVFNEMKGAFADPVRALDSEIASRLLRGTTYAVESGGDPLDIPSLTHAALKAFHASHYHPSQAVFMTAGSVDPREVQTLIEERVLSRLSGRSPRLLPELASSWTAPEIAQLEVPVREHGVQIAWLMGEAVDPVAYYRAELLEAGLLSNAAAPLMRAMESAGYGRPSALNGTDAGGRQMVFHLGMEGLTKAQVGKARDRIWQALEQTSKDGVAPAVLQATLRDIRFHQREISGGSTPHLLKRLLRAMPHEMYGGDIMNAFDSEQVLEHLQQDIADPAFFKGLVQDLLDNATRLDATVAPDPDYFQKRKQVEEDRLAALQAAMPDSEKERIVREAAALLDRQRQAVNNDLLPRVRPQDVSVLPRPAFALPDETTGTTVARIASNGIAYARVLYDVSAMPEDMWAWLQLYVEVAPELGVADKSYEEADAWRHERVPFFDINLQVSQTQGERPLSIHVDYYAKGLREEQVAIADVLSASVAAPRFDELDRLAFLIDSKVQDMRDGLADEGDDYARYAVGAPLSPLRRFEDRVKGVSSLAFFRTLHEKLQSEQGLKEIAATLADLHGKIIASPALQFTAGEEADAHALAQLLQVPAEASAPATQPAAFANAPLANTALHAEAQVNHCFAVWPGPTLAHPDAAALSVLGELLTNVVLHQALREEGGAYGGNAFYSPATASFAMTSYRDPRLAATFEDFEKAVAWIVDAEPKQENIEEAIICVIQHLDRPHSPYGNVMWSWEQKQQGITDDMRRQYRQGILACTSERLKDVAKAWLADKPYSRAAFVGNTEQPLTGLEVTALAALAG</sequence>
<comment type="cofactor">
    <cofactor evidence="1">
        <name>Zn(2+)</name>
        <dbReference type="ChEBI" id="CHEBI:29105"/>
    </cofactor>
</comment>
<reference evidence="6" key="1">
    <citation type="submission" date="2018-09" db="EMBL/GenBank/DDBJ databases">
        <authorList>
            <person name="Zhu H."/>
        </authorList>
    </citation>
    <scope>NUCLEOTIDE SEQUENCE [LARGE SCALE GENOMIC DNA]</scope>
    <source>
        <strain evidence="6">K1R23-30</strain>
    </source>
</reference>
<dbReference type="InterPro" id="IPR011249">
    <property type="entry name" value="Metalloenz_LuxS/M16"/>
</dbReference>
<dbReference type="Pfam" id="PF08367">
    <property type="entry name" value="M16C_assoc"/>
    <property type="match status" value="1"/>
</dbReference>
<evidence type="ECO:0000313" key="6">
    <source>
        <dbReference type="Proteomes" id="UP000265955"/>
    </source>
</evidence>
<gene>
    <name evidence="5" type="ORF">D3871_17810</name>
</gene>
<dbReference type="RefSeq" id="WP_119770441.1">
    <property type="nucleotide sequence ID" value="NZ_QYUO01000002.1"/>
</dbReference>